<dbReference type="Proteomes" id="UP000288024">
    <property type="component" value="Unassembled WGS sequence"/>
</dbReference>
<proteinExistence type="predicted"/>
<gene>
    <name evidence="1" type="ORF">EM808_22980</name>
</gene>
<comment type="caution">
    <text evidence="1">The sequence shown here is derived from an EMBL/GenBank/DDBJ whole genome shotgun (WGS) entry which is preliminary data.</text>
</comment>
<keyword evidence="2" id="KW-1185">Reference proteome</keyword>
<reference evidence="1 2" key="1">
    <citation type="submission" date="2019-01" db="EMBL/GenBank/DDBJ databases">
        <title>Bacillus sp. M5HDSG1-1, whole genome shotgun sequence.</title>
        <authorList>
            <person name="Tuo L."/>
        </authorList>
    </citation>
    <scope>NUCLEOTIDE SEQUENCE [LARGE SCALE GENOMIC DNA]</scope>
    <source>
        <strain evidence="1 2">M5HDSG1-1</strain>
    </source>
</reference>
<dbReference type="EMBL" id="RZTZ01000014">
    <property type="protein sequence ID" value="RVT57922.1"/>
    <property type="molecule type" value="Genomic_DNA"/>
</dbReference>
<organism evidence="1 2">
    <name type="scientific">Niallia taxi</name>
    <dbReference type="NCBI Taxonomy" id="2499688"/>
    <lineage>
        <taxon>Bacteria</taxon>
        <taxon>Bacillati</taxon>
        <taxon>Bacillota</taxon>
        <taxon>Bacilli</taxon>
        <taxon>Bacillales</taxon>
        <taxon>Bacillaceae</taxon>
        <taxon>Niallia</taxon>
    </lineage>
</organism>
<evidence type="ECO:0000313" key="1">
    <source>
        <dbReference type="EMBL" id="RVT57922.1"/>
    </source>
</evidence>
<name>A0A437K522_9BACI</name>
<evidence type="ECO:0000313" key="2">
    <source>
        <dbReference type="Proteomes" id="UP000288024"/>
    </source>
</evidence>
<dbReference type="RefSeq" id="WP_127741203.1">
    <property type="nucleotide sequence ID" value="NZ_CAJCKN010000094.1"/>
</dbReference>
<protein>
    <submittedName>
        <fullName evidence="1">Uncharacterized protein</fullName>
    </submittedName>
</protein>
<accession>A0A437K522</accession>
<dbReference type="AlphaFoldDB" id="A0A437K522"/>
<sequence length="96" mass="11385">MFEFLIDLTNIPSYQTIYITVMIGLMVKYFWDINLQITVNDEFIASDGLYLQRVITTVNFNVQKYNTPILQWICKNIRKRMESTADDPEKPFLLLI</sequence>